<dbReference type="EMBL" id="NKHG01000109">
    <property type="protein sequence ID" value="PCK20031.1"/>
    <property type="molecule type" value="Genomic_DNA"/>
</dbReference>
<proteinExistence type="predicted"/>
<organism evidence="2 3">
    <name type="scientific">Bacillus pumilus</name>
    <name type="common">Bacillus mesentericus</name>
    <dbReference type="NCBI Taxonomy" id="1408"/>
    <lineage>
        <taxon>Bacteria</taxon>
        <taxon>Bacillati</taxon>
        <taxon>Bacillota</taxon>
        <taxon>Bacilli</taxon>
        <taxon>Bacillales</taxon>
        <taxon>Bacillaceae</taxon>
        <taxon>Bacillus</taxon>
    </lineage>
</organism>
<evidence type="ECO:0000256" key="1">
    <source>
        <dbReference type="SAM" id="SignalP"/>
    </source>
</evidence>
<dbReference type="AlphaFoldDB" id="A0A2A5ITI7"/>
<feature type="chain" id="PRO_5039255571" evidence="1">
    <location>
        <begin position="23"/>
        <end position="167"/>
    </location>
</feature>
<dbReference type="OrthoDB" id="2927355at2"/>
<reference evidence="2 3" key="1">
    <citation type="submission" date="2017-06" db="EMBL/GenBank/DDBJ databases">
        <title>Draft Genome Sequence of Bacillus sp Strain 36R Isolated from saline sediment at Atanasia, Sonora, Mexico.</title>
        <authorList>
            <person name="Sanchez Diaz R."/>
            <person name="Quiroz Macias M.E."/>
            <person name="Ibarra Gamez J.C."/>
            <person name="Enciso Ibarra J."/>
            <person name="Gomez Gil B."/>
            <person name="Galaviz Silva L."/>
        </authorList>
    </citation>
    <scope>NUCLEOTIDE SEQUENCE [LARGE SCALE GENOMIC DNA]</scope>
    <source>
        <strain evidence="2 3">36R_ATNSAL</strain>
    </source>
</reference>
<gene>
    <name evidence="2" type="ORF">CEY02_15435</name>
</gene>
<evidence type="ECO:0000313" key="2">
    <source>
        <dbReference type="EMBL" id="PCK20031.1"/>
    </source>
</evidence>
<dbReference type="Proteomes" id="UP000228754">
    <property type="component" value="Unassembled WGS sequence"/>
</dbReference>
<name>A0A2A5ITI7_BACPU</name>
<accession>A0A2A5ITI7</accession>
<comment type="caution">
    <text evidence="2">The sequence shown here is derived from an EMBL/GenBank/DDBJ whole genome shotgun (WGS) entry which is preliminary data.</text>
</comment>
<sequence>MKKVILSLSLTLGVTTLPTAVAGATNVDLSKEQKVIQEDYSSSTMYVQTIKETKKGEMSTSASKVYAKRLTTSRGSFLAWSKSYVDWRYSSGKVKSSSGSQDAGYVFPNKVEKNGSKRYYKGSTIHKWAHKTTLKFGTATPWGDVTFVSNSFTDRVWVNGKGKHGWD</sequence>
<feature type="signal peptide" evidence="1">
    <location>
        <begin position="1"/>
        <end position="22"/>
    </location>
</feature>
<protein>
    <submittedName>
        <fullName evidence="2">Uncharacterized protein</fullName>
    </submittedName>
</protein>
<evidence type="ECO:0000313" key="3">
    <source>
        <dbReference type="Proteomes" id="UP000228754"/>
    </source>
</evidence>
<keyword evidence="1" id="KW-0732">Signal</keyword>